<dbReference type="GO" id="GO:0015074">
    <property type="term" value="P:DNA integration"/>
    <property type="evidence" value="ECO:0007669"/>
    <property type="project" value="InterPro"/>
</dbReference>
<proteinExistence type="predicted"/>
<organism evidence="2 3">
    <name type="scientific">Acetobacterium woodii (strain ATCC 29683 / DSM 1030 / JCM 2381 / KCTC 1655 / WB1)</name>
    <dbReference type="NCBI Taxonomy" id="931626"/>
    <lineage>
        <taxon>Bacteria</taxon>
        <taxon>Bacillati</taxon>
        <taxon>Bacillota</taxon>
        <taxon>Clostridia</taxon>
        <taxon>Eubacteriales</taxon>
        <taxon>Eubacteriaceae</taxon>
        <taxon>Acetobacterium</taxon>
    </lineage>
</organism>
<dbReference type="Proteomes" id="UP000007177">
    <property type="component" value="Chromosome"/>
</dbReference>
<protein>
    <submittedName>
        <fullName evidence="2">Putative transposase</fullName>
    </submittedName>
</protein>
<evidence type="ECO:0000259" key="1">
    <source>
        <dbReference type="Pfam" id="PF13683"/>
    </source>
</evidence>
<dbReference type="eggNOG" id="COG2801">
    <property type="taxonomic scope" value="Bacteria"/>
</dbReference>
<dbReference type="KEGG" id="awo:Awo_c34870"/>
<dbReference type="OrthoDB" id="9813957at2"/>
<evidence type="ECO:0000313" key="3">
    <source>
        <dbReference type="Proteomes" id="UP000007177"/>
    </source>
</evidence>
<sequence length="128" mass="15358">MDGFFYLTSIMDLYSRKLVVPLIICSDCGSQCVSKEYQKATTKMQRSYSKMVFPRDNAYIESFPAIIKCEWFNRFKILDYNHAYRLIFEYLETFYNTTRIHSHCDYKSPDNFEKIFTKMQNESLRIEG</sequence>
<reference evidence="2 3" key="2">
    <citation type="journal article" date="2012" name="PLoS ONE">
        <title>An ancient pathway combining carbon dioxide fixation with the generation and utilization of a sodium ion gradient for ATP synthesis.</title>
        <authorList>
            <person name="Poehlein A."/>
            <person name="Schmidt S."/>
            <person name="Kaster A.K."/>
            <person name="Goenrich M."/>
            <person name="Vollmers J."/>
            <person name="Thurmer A."/>
            <person name="Bertsch J."/>
            <person name="Schuchmann K."/>
            <person name="Voigt B."/>
            <person name="Hecker M."/>
            <person name="Daniel R."/>
            <person name="Thauer R.K."/>
            <person name="Gottschalk G."/>
            <person name="Muller V."/>
        </authorList>
    </citation>
    <scope>NUCLEOTIDE SEQUENCE [LARGE SCALE GENOMIC DNA]</scope>
    <source>
        <strain evidence="3">ATCC 29683 / DSM 1030 / JCM 2381 / KCTC 1655 / WB1</strain>
    </source>
</reference>
<dbReference type="InterPro" id="IPR036397">
    <property type="entry name" value="RNaseH_sf"/>
</dbReference>
<accession>H6LC96</accession>
<dbReference type="PANTHER" id="PTHR46889:SF4">
    <property type="entry name" value="TRANSPOSASE INSO FOR INSERTION SEQUENCE ELEMENT IS911B-RELATED"/>
    <property type="match status" value="1"/>
</dbReference>
<dbReference type="SUPFAM" id="SSF53098">
    <property type="entry name" value="Ribonuclease H-like"/>
    <property type="match status" value="1"/>
</dbReference>
<feature type="domain" description="Integrase catalytic" evidence="1">
    <location>
        <begin position="44"/>
        <end position="109"/>
    </location>
</feature>
<dbReference type="InterPro" id="IPR001584">
    <property type="entry name" value="Integrase_cat-core"/>
</dbReference>
<dbReference type="STRING" id="931626.Awo_c34870"/>
<dbReference type="InterPro" id="IPR012337">
    <property type="entry name" value="RNaseH-like_sf"/>
</dbReference>
<dbReference type="Gene3D" id="3.30.420.10">
    <property type="entry name" value="Ribonuclease H-like superfamily/Ribonuclease H"/>
    <property type="match status" value="1"/>
</dbReference>
<keyword evidence="3" id="KW-1185">Reference proteome</keyword>
<dbReference type="Pfam" id="PF13683">
    <property type="entry name" value="rve_3"/>
    <property type="match status" value="1"/>
</dbReference>
<name>H6LC96_ACEWD</name>
<dbReference type="InterPro" id="IPR050900">
    <property type="entry name" value="Transposase_IS3/IS150/IS904"/>
</dbReference>
<dbReference type="HOGENOM" id="CLU_027402_41_1_9"/>
<evidence type="ECO:0000313" key="2">
    <source>
        <dbReference type="EMBL" id="AFA50211.1"/>
    </source>
</evidence>
<dbReference type="GO" id="GO:0003676">
    <property type="term" value="F:nucleic acid binding"/>
    <property type="evidence" value="ECO:0007669"/>
    <property type="project" value="InterPro"/>
</dbReference>
<dbReference type="EMBL" id="CP002987">
    <property type="protein sequence ID" value="AFA50211.1"/>
    <property type="molecule type" value="Genomic_DNA"/>
</dbReference>
<reference evidence="3" key="1">
    <citation type="submission" date="2011-07" db="EMBL/GenBank/DDBJ databases">
        <title>Complete genome sequence of Acetobacterium woodii.</title>
        <authorList>
            <person name="Poehlein A."/>
            <person name="Schmidt S."/>
            <person name="Kaster A.-K."/>
            <person name="Goenrich M."/>
            <person name="Vollmers J."/>
            <person name="Thuermer A."/>
            <person name="Gottschalk G."/>
            <person name="Thauer R.K."/>
            <person name="Daniel R."/>
            <person name="Mueller V."/>
        </authorList>
    </citation>
    <scope>NUCLEOTIDE SEQUENCE [LARGE SCALE GENOMIC DNA]</scope>
    <source>
        <strain evidence="3">ATCC 29683 / DSM 1030 / JCM 2381 / KCTC 1655 / WB1</strain>
    </source>
</reference>
<dbReference type="PANTHER" id="PTHR46889">
    <property type="entry name" value="TRANSPOSASE INSF FOR INSERTION SEQUENCE IS3B-RELATED"/>
    <property type="match status" value="1"/>
</dbReference>
<gene>
    <name evidence="2" type="ordered locus">Awo_c34870</name>
</gene>
<dbReference type="AlphaFoldDB" id="H6LC96"/>